<feature type="coiled-coil region" evidence="5">
    <location>
        <begin position="270"/>
        <end position="297"/>
    </location>
</feature>
<dbReference type="GO" id="GO:0031267">
    <property type="term" value="F:small GTPase binding"/>
    <property type="evidence" value="ECO:0007669"/>
    <property type="project" value="TreeGrafter"/>
</dbReference>
<organism evidence="7 8">
    <name type="scientific">Chlamydomonas eustigma</name>
    <dbReference type="NCBI Taxonomy" id="1157962"/>
    <lineage>
        <taxon>Eukaryota</taxon>
        <taxon>Viridiplantae</taxon>
        <taxon>Chlorophyta</taxon>
        <taxon>core chlorophytes</taxon>
        <taxon>Chlorophyceae</taxon>
        <taxon>CS clade</taxon>
        <taxon>Chlamydomonadales</taxon>
        <taxon>Chlamydomonadaceae</taxon>
        <taxon>Chlamydomonas</taxon>
    </lineage>
</organism>
<dbReference type="Gene3D" id="3.80.10.10">
    <property type="entry name" value="Ribonuclease Inhibitor"/>
    <property type="match status" value="1"/>
</dbReference>
<evidence type="ECO:0000256" key="1">
    <source>
        <dbReference type="ARBA" id="ARBA00004430"/>
    </source>
</evidence>
<dbReference type="InterPro" id="IPR027038">
    <property type="entry name" value="RanGap"/>
</dbReference>
<protein>
    <submittedName>
        <fullName evidence="7">Uncharacterized protein</fullName>
    </submittedName>
</protein>
<evidence type="ECO:0000256" key="3">
    <source>
        <dbReference type="ARBA" id="ARBA00022614"/>
    </source>
</evidence>
<feature type="region of interest" description="Disordered" evidence="6">
    <location>
        <begin position="173"/>
        <end position="231"/>
    </location>
</feature>
<dbReference type="Proteomes" id="UP000232323">
    <property type="component" value="Unassembled WGS sequence"/>
</dbReference>
<comment type="caution">
    <text evidence="7">The sequence shown here is derived from an EMBL/GenBank/DDBJ whole genome shotgun (WGS) entry which is preliminary data.</text>
</comment>
<sequence length="320" mass="34022">MDGARQLSPGLAASRSLRVLDLTSCKLRAEGVQHLAIALASNSSLEILGLDKNSIGDRGVKFLVEALERNTCLRELSLATNSIGLVGCRLLSTVLKDKNSTLCRLFMAGNDDVEDSVLQALEDLAALQRRMLRASRQQALSFPSTTLNNRTAVNRGGSVSTTAHAREIDTIKQAVSSTSHSYRHPETSSTTYPDSAAAHQPGLSSKHDRGGQEIGKPGNHGGGGLTSVTSTIPSGFEFRLERSIHHGPVEASGSKASTKTRAATSEDSAVLALRSNADGANSNNDELEDLLNRYRTIPALDTVPSDSLARPLINFGYTGM</sequence>
<dbReference type="GO" id="GO:0005930">
    <property type="term" value="C:axoneme"/>
    <property type="evidence" value="ECO:0007669"/>
    <property type="project" value="UniProtKB-SubCell"/>
</dbReference>
<keyword evidence="3" id="KW-0433">Leucine-rich repeat</keyword>
<dbReference type="GO" id="GO:0005096">
    <property type="term" value="F:GTPase activator activity"/>
    <property type="evidence" value="ECO:0007669"/>
    <property type="project" value="UniProtKB-KW"/>
</dbReference>
<keyword evidence="4" id="KW-0677">Repeat</keyword>
<evidence type="ECO:0000256" key="2">
    <source>
        <dbReference type="ARBA" id="ARBA00022468"/>
    </source>
</evidence>
<evidence type="ECO:0000256" key="6">
    <source>
        <dbReference type="SAM" id="MobiDB-lite"/>
    </source>
</evidence>
<evidence type="ECO:0000256" key="4">
    <source>
        <dbReference type="ARBA" id="ARBA00022737"/>
    </source>
</evidence>
<accession>A0A250WUS1</accession>
<feature type="coiled-coil region" evidence="5">
    <location>
        <begin position="110"/>
        <end position="137"/>
    </location>
</feature>
<dbReference type="OrthoDB" id="553208at2759"/>
<evidence type="ECO:0000313" key="7">
    <source>
        <dbReference type="EMBL" id="GAX74545.1"/>
    </source>
</evidence>
<name>A0A250WUS1_9CHLO</name>
<dbReference type="PANTHER" id="PTHR24113:SF12">
    <property type="entry name" value="RAN GTPASE-ACTIVATING PROTEIN 1"/>
    <property type="match status" value="1"/>
</dbReference>
<dbReference type="GO" id="GO:0048471">
    <property type="term" value="C:perinuclear region of cytoplasm"/>
    <property type="evidence" value="ECO:0007669"/>
    <property type="project" value="TreeGrafter"/>
</dbReference>
<keyword evidence="5" id="KW-0175">Coiled coil</keyword>
<evidence type="ECO:0000256" key="5">
    <source>
        <dbReference type="SAM" id="Coils"/>
    </source>
</evidence>
<dbReference type="InterPro" id="IPR032675">
    <property type="entry name" value="LRR_dom_sf"/>
</dbReference>
<keyword evidence="8" id="KW-1185">Reference proteome</keyword>
<gene>
    <name evidence="7" type="ORF">CEUSTIGMA_g1995.t1</name>
</gene>
<evidence type="ECO:0000313" key="8">
    <source>
        <dbReference type="Proteomes" id="UP000232323"/>
    </source>
</evidence>
<dbReference type="SMART" id="SM00368">
    <property type="entry name" value="LRR_RI"/>
    <property type="match status" value="3"/>
</dbReference>
<dbReference type="Pfam" id="PF13516">
    <property type="entry name" value="LRR_6"/>
    <property type="match status" value="3"/>
</dbReference>
<dbReference type="PANTHER" id="PTHR24113">
    <property type="entry name" value="RAN GTPASE-ACTIVATING PROTEIN 1"/>
    <property type="match status" value="1"/>
</dbReference>
<dbReference type="EMBL" id="BEGY01000008">
    <property type="protein sequence ID" value="GAX74545.1"/>
    <property type="molecule type" value="Genomic_DNA"/>
</dbReference>
<dbReference type="InterPro" id="IPR001611">
    <property type="entry name" value="Leu-rich_rpt"/>
</dbReference>
<reference evidence="7 8" key="1">
    <citation type="submission" date="2017-08" db="EMBL/GenBank/DDBJ databases">
        <title>Acidophilic green algal genome provides insights into adaptation to an acidic environment.</title>
        <authorList>
            <person name="Hirooka S."/>
            <person name="Hirose Y."/>
            <person name="Kanesaki Y."/>
            <person name="Higuchi S."/>
            <person name="Fujiwara T."/>
            <person name="Onuma R."/>
            <person name="Era A."/>
            <person name="Ohbayashi R."/>
            <person name="Uzuka A."/>
            <person name="Nozaki H."/>
            <person name="Yoshikawa H."/>
            <person name="Miyagishima S.Y."/>
        </authorList>
    </citation>
    <scope>NUCLEOTIDE SEQUENCE [LARGE SCALE GENOMIC DNA]</scope>
    <source>
        <strain evidence="7 8">NIES-2499</strain>
    </source>
</reference>
<comment type="subcellular location">
    <subcellularLocation>
        <location evidence="1">Cytoplasm</location>
        <location evidence="1">Cytoskeleton</location>
        <location evidence="1">Cilium axoneme</location>
    </subcellularLocation>
</comment>
<keyword evidence="2" id="KW-0343">GTPase activation</keyword>
<dbReference type="SUPFAM" id="SSF52047">
    <property type="entry name" value="RNI-like"/>
    <property type="match status" value="1"/>
</dbReference>
<dbReference type="GO" id="GO:0006913">
    <property type="term" value="P:nucleocytoplasmic transport"/>
    <property type="evidence" value="ECO:0007669"/>
    <property type="project" value="TreeGrafter"/>
</dbReference>
<dbReference type="GO" id="GO:0005829">
    <property type="term" value="C:cytosol"/>
    <property type="evidence" value="ECO:0007669"/>
    <property type="project" value="TreeGrafter"/>
</dbReference>
<dbReference type="AlphaFoldDB" id="A0A250WUS1"/>
<proteinExistence type="predicted"/>
<dbReference type="GO" id="GO:0005634">
    <property type="term" value="C:nucleus"/>
    <property type="evidence" value="ECO:0007669"/>
    <property type="project" value="TreeGrafter"/>
</dbReference>